<evidence type="ECO:0000259" key="3">
    <source>
        <dbReference type="Pfam" id="PF00210"/>
    </source>
</evidence>
<protein>
    <submittedName>
        <fullName evidence="4">DNA starvation/stationary phase protection protein</fullName>
    </submittedName>
</protein>
<gene>
    <name evidence="4" type="ORF">GVT53_04060</name>
</gene>
<dbReference type="PIRSF" id="PIRSF005900">
    <property type="entry name" value="Dps"/>
    <property type="match status" value="1"/>
</dbReference>
<accession>A0A6G7IZ48</accession>
<dbReference type="SUPFAM" id="SSF47240">
    <property type="entry name" value="Ferritin-like"/>
    <property type="match status" value="1"/>
</dbReference>
<proteinExistence type="inferred from homology"/>
<dbReference type="PROSITE" id="PS00818">
    <property type="entry name" value="DPS_1"/>
    <property type="match status" value="1"/>
</dbReference>
<comment type="similarity">
    <text evidence="1 2">Belongs to the Dps family.</text>
</comment>
<dbReference type="InterPro" id="IPR023188">
    <property type="entry name" value="DPS_DNA-bd_CS"/>
</dbReference>
<reference evidence="4 5" key="1">
    <citation type="submission" date="2020-02" db="EMBL/GenBank/DDBJ databases">
        <title>Complete genome of Muricauda sp. 501str8.</title>
        <authorList>
            <person name="Dong B."/>
            <person name="Zhu S."/>
            <person name="Yang J."/>
            <person name="Chen J."/>
        </authorList>
    </citation>
    <scope>NUCLEOTIDE SEQUENCE [LARGE SCALE GENOMIC DNA]</scope>
    <source>
        <strain evidence="4 5">501str8</strain>
    </source>
</reference>
<evidence type="ECO:0000313" key="4">
    <source>
        <dbReference type="EMBL" id="QII43883.1"/>
    </source>
</evidence>
<dbReference type="GO" id="GO:0008199">
    <property type="term" value="F:ferric iron binding"/>
    <property type="evidence" value="ECO:0007669"/>
    <property type="project" value="InterPro"/>
</dbReference>
<dbReference type="EMBL" id="CP049616">
    <property type="protein sequence ID" value="QII43883.1"/>
    <property type="molecule type" value="Genomic_DNA"/>
</dbReference>
<dbReference type="Gene3D" id="1.20.1260.10">
    <property type="match status" value="1"/>
</dbReference>
<dbReference type="KEGG" id="mut:GVT53_04060"/>
<evidence type="ECO:0000313" key="5">
    <source>
        <dbReference type="Proteomes" id="UP000502928"/>
    </source>
</evidence>
<dbReference type="PRINTS" id="PR01346">
    <property type="entry name" value="HELNAPAPROT"/>
</dbReference>
<dbReference type="PANTHER" id="PTHR42932:SF1">
    <property type="entry name" value="GENERAL STRESS PROTEIN 20U"/>
    <property type="match status" value="1"/>
</dbReference>
<dbReference type="InterPro" id="IPR002177">
    <property type="entry name" value="DPS_DNA-bd"/>
</dbReference>
<dbReference type="Proteomes" id="UP000502928">
    <property type="component" value="Chromosome"/>
</dbReference>
<dbReference type="InterPro" id="IPR008331">
    <property type="entry name" value="Ferritin_DPS_dom"/>
</dbReference>
<dbReference type="CDD" id="cd01043">
    <property type="entry name" value="DPS"/>
    <property type="match status" value="1"/>
</dbReference>
<dbReference type="PROSITE" id="PS00819">
    <property type="entry name" value="DPS_2"/>
    <property type="match status" value="1"/>
</dbReference>
<name>A0A6G7IZ48_9FLAO</name>
<dbReference type="InterPro" id="IPR009078">
    <property type="entry name" value="Ferritin-like_SF"/>
</dbReference>
<dbReference type="PANTHER" id="PTHR42932">
    <property type="entry name" value="GENERAL STRESS PROTEIN 20U"/>
    <property type="match status" value="1"/>
</dbReference>
<sequence>MKKLSPIGLEIDKSKEIAFHLNRLLAHYQVYYMNTRGFHWNIKGNKFFELHAKFEELYTIALTNIDEVAERILTLGEVPMHSYSQYLEVSEIPERNNISDGDEAVSLIVQGTKTLLKIERKLLELASETGDEGTSALMSDYIREQEKTVWMYSSFLGKSDRN</sequence>
<organism evidence="4 5">
    <name type="scientific">Flagellimonas oceani</name>
    <dbReference type="NCBI Taxonomy" id="2698672"/>
    <lineage>
        <taxon>Bacteria</taxon>
        <taxon>Pseudomonadati</taxon>
        <taxon>Bacteroidota</taxon>
        <taxon>Flavobacteriia</taxon>
        <taxon>Flavobacteriales</taxon>
        <taxon>Flavobacteriaceae</taxon>
        <taxon>Flagellimonas</taxon>
    </lineage>
</organism>
<dbReference type="GO" id="GO:0016722">
    <property type="term" value="F:oxidoreductase activity, acting on metal ions"/>
    <property type="evidence" value="ECO:0007669"/>
    <property type="project" value="InterPro"/>
</dbReference>
<dbReference type="Pfam" id="PF00210">
    <property type="entry name" value="Ferritin"/>
    <property type="match status" value="1"/>
</dbReference>
<keyword evidence="5" id="KW-1185">Reference proteome</keyword>
<evidence type="ECO:0000256" key="1">
    <source>
        <dbReference type="ARBA" id="ARBA00009497"/>
    </source>
</evidence>
<dbReference type="InterPro" id="IPR012347">
    <property type="entry name" value="Ferritin-like"/>
</dbReference>
<dbReference type="RefSeq" id="WP_166247544.1">
    <property type="nucleotide sequence ID" value="NZ_CP049616.1"/>
</dbReference>
<evidence type="ECO:0000256" key="2">
    <source>
        <dbReference type="RuleBase" id="RU003875"/>
    </source>
</evidence>
<feature type="domain" description="Ferritin/DPS" evidence="3">
    <location>
        <begin position="20"/>
        <end position="160"/>
    </location>
</feature>
<dbReference type="AlphaFoldDB" id="A0A6G7IZ48"/>